<evidence type="ECO:0000256" key="1">
    <source>
        <dbReference type="SAM" id="Phobius"/>
    </source>
</evidence>
<keyword evidence="1" id="KW-0812">Transmembrane</keyword>
<dbReference type="STRING" id="1440774.Y900_014240"/>
<name>A0A064CK69_9MYCO</name>
<dbReference type="EMBL" id="JALN02000001">
    <property type="protein sequence ID" value="KDF00067.1"/>
    <property type="molecule type" value="Genomic_DNA"/>
</dbReference>
<keyword evidence="1" id="KW-1133">Transmembrane helix</keyword>
<feature type="transmembrane region" description="Helical" evidence="1">
    <location>
        <begin position="52"/>
        <end position="75"/>
    </location>
</feature>
<evidence type="ECO:0000313" key="2">
    <source>
        <dbReference type="EMBL" id="KDF00067.1"/>
    </source>
</evidence>
<proteinExistence type="predicted"/>
<accession>A0A064CK69</accession>
<keyword evidence="3" id="KW-1185">Reference proteome</keyword>
<organism evidence="2 3">
    <name type="scientific">Mycolicibacterium aromaticivorans JS19b1 = JCM 16368</name>
    <dbReference type="NCBI Taxonomy" id="1440774"/>
    <lineage>
        <taxon>Bacteria</taxon>
        <taxon>Bacillati</taxon>
        <taxon>Actinomycetota</taxon>
        <taxon>Actinomycetes</taxon>
        <taxon>Mycobacteriales</taxon>
        <taxon>Mycobacteriaceae</taxon>
        <taxon>Mycolicibacterium</taxon>
    </lineage>
</organism>
<dbReference type="Proteomes" id="UP000022835">
    <property type="component" value="Unassembled WGS sequence"/>
</dbReference>
<dbReference type="RefSeq" id="WP_036342570.1">
    <property type="nucleotide sequence ID" value="NZ_JALN02000001.1"/>
</dbReference>
<evidence type="ECO:0008006" key="4">
    <source>
        <dbReference type="Google" id="ProtNLM"/>
    </source>
</evidence>
<gene>
    <name evidence="2" type="ORF">Y900_014240</name>
</gene>
<dbReference type="AlphaFoldDB" id="A0A064CK69"/>
<protein>
    <recommendedName>
        <fullName evidence="4">Alkaline shock response membrane anchor protein AmaP</fullName>
    </recommendedName>
</protein>
<keyword evidence="1" id="KW-0472">Membrane</keyword>
<dbReference type="eggNOG" id="ENOG50326HY">
    <property type="taxonomic scope" value="Bacteria"/>
</dbReference>
<dbReference type="OrthoDB" id="4621439at2"/>
<reference evidence="2" key="1">
    <citation type="submission" date="2014-05" db="EMBL/GenBank/DDBJ databases">
        <title>Genome sequence of Mycobacterium aromaticivorans strain JS19b1T (= DSM 45407T).</title>
        <authorList>
            <person name="Kwak Y."/>
            <person name="Park G.-S."/>
            <person name="Li Q.X."/>
            <person name="Lee S.-E."/>
            <person name="Shin J.-H."/>
        </authorList>
    </citation>
    <scope>NUCLEOTIDE SEQUENCE [LARGE SCALE GENOMIC DNA]</scope>
    <source>
        <strain evidence="2">JS19b1</strain>
    </source>
</reference>
<comment type="caution">
    <text evidence="2">The sequence shown here is derived from an EMBL/GenBank/DDBJ whole genome shotgun (WGS) entry which is preliminary data.</text>
</comment>
<sequence>MTRFAIGVDRAVALVVGLCLIALPIAAWQWQIGKLYGGKALRLAEVEQVMHAGWWPFATGAVGLILVLVGLRWLAAHRPARRATRVALDYDDDHAVTVNANAVARASATALKSKAQVLKASGSAAVRGGIPTVTLTATVPARHGLHAGIRAADATMRTAGAMLGDTVAIRTVLRTDANHRQRRVS</sequence>
<evidence type="ECO:0000313" key="3">
    <source>
        <dbReference type="Proteomes" id="UP000022835"/>
    </source>
</evidence>
<feature type="transmembrane region" description="Helical" evidence="1">
    <location>
        <begin position="12"/>
        <end position="32"/>
    </location>
</feature>